<keyword evidence="1" id="KW-0732">Signal</keyword>
<evidence type="ECO:0000313" key="3">
    <source>
        <dbReference type="Proteomes" id="UP000236333"/>
    </source>
</evidence>
<evidence type="ECO:0000313" key="2">
    <source>
        <dbReference type="EMBL" id="PNH12978.1"/>
    </source>
</evidence>
<evidence type="ECO:0000256" key="1">
    <source>
        <dbReference type="SAM" id="SignalP"/>
    </source>
</evidence>
<evidence type="ECO:0008006" key="4">
    <source>
        <dbReference type="Google" id="ProtNLM"/>
    </source>
</evidence>
<keyword evidence="3" id="KW-1185">Reference proteome</keyword>
<organism evidence="2 3">
    <name type="scientific">Tetrabaena socialis</name>
    <dbReference type="NCBI Taxonomy" id="47790"/>
    <lineage>
        <taxon>Eukaryota</taxon>
        <taxon>Viridiplantae</taxon>
        <taxon>Chlorophyta</taxon>
        <taxon>core chlorophytes</taxon>
        <taxon>Chlorophyceae</taxon>
        <taxon>CS clade</taxon>
        <taxon>Chlamydomonadales</taxon>
        <taxon>Tetrabaenaceae</taxon>
        <taxon>Tetrabaena</taxon>
    </lineage>
</organism>
<feature type="chain" id="PRO_5014334878" description="RRM domain-containing protein" evidence="1">
    <location>
        <begin position="30"/>
        <end position="159"/>
    </location>
</feature>
<dbReference type="Proteomes" id="UP000236333">
    <property type="component" value="Unassembled WGS sequence"/>
</dbReference>
<dbReference type="EMBL" id="PGGS01000001">
    <property type="protein sequence ID" value="PNH12978.1"/>
    <property type="molecule type" value="Genomic_DNA"/>
</dbReference>
<protein>
    <recommendedName>
        <fullName evidence="4">RRM domain-containing protein</fullName>
    </recommendedName>
</protein>
<feature type="signal peptide" evidence="1">
    <location>
        <begin position="1"/>
        <end position="29"/>
    </location>
</feature>
<accession>A0A2J8AKE4</accession>
<reference evidence="2 3" key="1">
    <citation type="journal article" date="2017" name="Mol. Biol. Evol.">
        <title>The 4-celled Tetrabaena socialis nuclear genome reveals the essential components for genetic control of cell number at the origin of multicellularity in the volvocine lineage.</title>
        <authorList>
            <person name="Featherston J."/>
            <person name="Arakaki Y."/>
            <person name="Hanschen E.R."/>
            <person name="Ferris P.J."/>
            <person name="Michod R.E."/>
            <person name="Olson B.J.S.C."/>
            <person name="Nozaki H."/>
            <person name="Durand P.M."/>
        </authorList>
    </citation>
    <scope>NUCLEOTIDE SEQUENCE [LARGE SCALE GENOMIC DNA]</scope>
    <source>
        <strain evidence="2 3">NIES-571</strain>
    </source>
</reference>
<name>A0A2J8AKE4_9CHLO</name>
<gene>
    <name evidence="2" type="ORF">TSOC_000035</name>
</gene>
<comment type="caution">
    <text evidence="2">The sequence shown here is derived from an EMBL/GenBank/DDBJ whole genome shotgun (WGS) entry which is preliminary data.</text>
</comment>
<sequence>MPRQSGHAGAFGWTIVAVVVAMAAVPAGACKSCLSVFKAIGDLGASDANCTLLAELASEYFATDTGGGWALPDLVTFACSPSFTPTVIEVCVDADEGMVQALSAKFEMEDSSWIGLFFFIQFGIGIVDTCTYPRTDDPHNRKGVAFINYCDGTAADDLL</sequence>
<proteinExistence type="predicted"/>
<dbReference type="AlphaFoldDB" id="A0A2J8AKE4"/>